<dbReference type="Proteomes" id="UP000466906">
    <property type="component" value="Chromosome"/>
</dbReference>
<protein>
    <submittedName>
        <fullName evidence="1">Uncharacterized protein</fullName>
    </submittedName>
</protein>
<proteinExistence type="predicted"/>
<gene>
    <name evidence="1" type="ORF">MALV_07850</name>
</gene>
<evidence type="ECO:0000313" key="1">
    <source>
        <dbReference type="EMBL" id="BBX25660.1"/>
    </source>
</evidence>
<name>A0A6N4ULJ1_9MYCO</name>
<dbReference type="AlphaFoldDB" id="A0A6N4ULJ1"/>
<organism evidence="1 2">
    <name type="scientific">Mycolicibacterium alvei</name>
    <dbReference type="NCBI Taxonomy" id="67081"/>
    <lineage>
        <taxon>Bacteria</taxon>
        <taxon>Bacillati</taxon>
        <taxon>Actinomycetota</taxon>
        <taxon>Actinomycetes</taxon>
        <taxon>Mycobacteriales</taxon>
        <taxon>Mycobacteriaceae</taxon>
        <taxon>Mycolicibacterium</taxon>
    </lineage>
</organism>
<reference evidence="1 2" key="1">
    <citation type="journal article" date="2019" name="Emerg. Microbes Infect.">
        <title>Comprehensive subspecies identification of 175 nontuberculous mycobacteria species based on 7547 genomic profiles.</title>
        <authorList>
            <person name="Matsumoto Y."/>
            <person name="Kinjo T."/>
            <person name="Motooka D."/>
            <person name="Nabeya D."/>
            <person name="Jung N."/>
            <person name="Uechi K."/>
            <person name="Horii T."/>
            <person name="Iida T."/>
            <person name="Fujita J."/>
            <person name="Nakamura S."/>
        </authorList>
    </citation>
    <scope>NUCLEOTIDE SEQUENCE [LARGE SCALE GENOMIC DNA]</scope>
    <source>
        <strain evidence="1 2">JCM 12272</strain>
    </source>
</reference>
<sequence length="59" mass="6592">MTALSCKQAADPQMSRQIRPELIASPYLEGGAVYTAVLVCKDFWDHGEYDDMNCPDPNE</sequence>
<dbReference type="EMBL" id="AP022565">
    <property type="protein sequence ID" value="BBX25660.1"/>
    <property type="molecule type" value="Genomic_DNA"/>
</dbReference>
<dbReference type="KEGG" id="malv:MALV_07850"/>
<evidence type="ECO:0000313" key="2">
    <source>
        <dbReference type="Proteomes" id="UP000466906"/>
    </source>
</evidence>
<accession>A0A6N4ULJ1</accession>
<keyword evidence="2" id="KW-1185">Reference proteome</keyword>